<dbReference type="OrthoDB" id="3697562at2"/>
<evidence type="ECO:0000256" key="1">
    <source>
        <dbReference type="SAM" id="SignalP"/>
    </source>
</evidence>
<protein>
    <recommendedName>
        <fullName evidence="4">Peptidase_C39 like family protein</fullName>
    </recommendedName>
</protein>
<dbReference type="EMBL" id="FNIX01000003">
    <property type="protein sequence ID" value="SDO64218.1"/>
    <property type="molecule type" value="Genomic_DNA"/>
</dbReference>
<proteinExistence type="predicted"/>
<evidence type="ECO:0000313" key="3">
    <source>
        <dbReference type="Proteomes" id="UP000199691"/>
    </source>
</evidence>
<name>A0A1H0L7M6_9PSEU</name>
<keyword evidence="1" id="KW-0732">Signal</keyword>
<dbReference type="RefSeq" id="WP_090096951.1">
    <property type="nucleotide sequence ID" value="NZ_FNIX01000003.1"/>
</dbReference>
<dbReference type="AlphaFoldDB" id="A0A1H0L7M6"/>
<evidence type="ECO:0000313" key="2">
    <source>
        <dbReference type="EMBL" id="SDO64218.1"/>
    </source>
</evidence>
<accession>A0A1H0L7M6</accession>
<organism evidence="2 3">
    <name type="scientific">Lentzea jiangxiensis</name>
    <dbReference type="NCBI Taxonomy" id="641025"/>
    <lineage>
        <taxon>Bacteria</taxon>
        <taxon>Bacillati</taxon>
        <taxon>Actinomycetota</taxon>
        <taxon>Actinomycetes</taxon>
        <taxon>Pseudonocardiales</taxon>
        <taxon>Pseudonocardiaceae</taxon>
        <taxon>Lentzea</taxon>
    </lineage>
</organism>
<evidence type="ECO:0008006" key="4">
    <source>
        <dbReference type="Google" id="ProtNLM"/>
    </source>
</evidence>
<gene>
    <name evidence="2" type="ORF">SAMN05421507_103216</name>
</gene>
<sequence>MIRQAIVAAATLSTIALPAVAAADPVIGQPTPCVKVTDLAGPDFSVKQCGVSDVDQHRAGLENNGGSYCGPSSLYNVLHYWAHEKNAPVGWLTTKVKNLAPHDQADYGVITNSIGRIGTDAKYTSKGTNLTNLRTAWTIATKPARDAGWAAVTDGVSTHTTPDFGGEMAKKLARGPVQMIYGRYSAGPQNSLQRGGGHIVTVTAVDGSFGGDTVQVRYMDPARAADHGVGDYLKTQSGYATVTATLTKKAVHQYSPVTDDPDTDVDESLTPGTYRWVTRWQLTTPDSTATTTRLVEGFNWFDMAPPVG</sequence>
<feature type="signal peptide" evidence="1">
    <location>
        <begin position="1"/>
        <end position="21"/>
    </location>
</feature>
<reference evidence="3" key="1">
    <citation type="submission" date="2016-10" db="EMBL/GenBank/DDBJ databases">
        <authorList>
            <person name="Varghese N."/>
            <person name="Submissions S."/>
        </authorList>
    </citation>
    <scope>NUCLEOTIDE SEQUENCE [LARGE SCALE GENOMIC DNA]</scope>
    <source>
        <strain evidence="3">CGMCC 4.6609</strain>
    </source>
</reference>
<dbReference type="Proteomes" id="UP000199691">
    <property type="component" value="Unassembled WGS sequence"/>
</dbReference>
<feature type="chain" id="PRO_5011518513" description="Peptidase_C39 like family protein" evidence="1">
    <location>
        <begin position="22"/>
        <end position="308"/>
    </location>
</feature>
<keyword evidence="3" id="KW-1185">Reference proteome</keyword>